<dbReference type="InterPro" id="IPR029047">
    <property type="entry name" value="HSP70_peptide-bd_sf"/>
</dbReference>
<comment type="similarity">
    <text evidence="3">Belongs to the heat shock protein 70 family.</text>
</comment>
<dbReference type="SUPFAM" id="SSF100920">
    <property type="entry name" value="Heat shock protein 70kD (HSP70), peptide-binding domain"/>
    <property type="match status" value="1"/>
</dbReference>
<evidence type="ECO:0000256" key="3">
    <source>
        <dbReference type="RuleBase" id="RU003322"/>
    </source>
</evidence>
<evidence type="ECO:0000313" key="4">
    <source>
        <dbReference type="EMBL" id="AGU69230.1"/>
    </source>
</evidence>
<dbReference type="EMBL" id="KF007211">
    <property type="protein sequence ID" value="AGU69230.1"/>
    <property type="molecule type" value="Genomic_RNA"/>
</dbReference>
<proteinExistence type="inferred from homology"/>
<dbReference type="PANTHER" id="PTHR19375">
    <property type="entry name" value="HEAT SHOCK PROTEIN 70KDA"/>
    <property type="match status" value="1"/>
</dbReference>
<dbReference type="SUPFAM" id="SSF53067">
    <property type="entry name" value="Actin-like ATPase domain"/>
    <property type="match status" value="2"/>
</dbReference>
<dbReference type="PRINTS" id="PR00301">
    <property type="entry name" value="HEATSHOCK70"/>
</dbReference>
<dbReference type="Gene3D" id="3.90.640.10">
    <property type="entry name" value="Actin, Chain A, domain 4"/>
    <property type="match status" value="1"/>
</dbReference>
<accession>T1YW09</accession>
<dbReference type="Gene3D" id="3.30.420.40">
    <property type="match status" value="2"/>
</dbReference>
<dbReference type="InterPro" id="IPR013126">
    <property type="entry name" value="Hsp_70_fam"/>
</dbReference>
<name>T1YW09_9CLOS</name>
<evidence type="ECO:0000256" key="1">
    <source>
        <dbReference type="ARBA" id="ARBA00022741"/>
    </source>
</evidence>
<dbReference type="Gene3D" id="3.30.30.30">
    <property type="match status" value="1"/>
</dbReference>
<dbReference type="GO" id="GO:0005524">
    <property type="term" value="F:ATP binding"/>
    <property type="evidence" value="ECO:0007669"/>
    <property type="project" value="UniProtKB-KW"/>
</dbReference>
<dbReference type="InterPro" id="IPR043129">
    <property type="entry name" value="ATPase_NBD"/>
</dbReference>
<dbReference type="GO" id="GO:0140662">
    <property type="term" value="F:ATP-dependent protein folding chaperone"/>
    <property type="evidence" value="ECO:0007669"/>
    <property type="project" value="InterPro"/>
</dbReference>
<reference evidence="4" key="1">
    <citation type="submission" date="2013-05" db="EMBL/GenBank/DDBJ databases">
        <title>Detection of blueberry viruses by Next Generation Sequencing.</title>
        <authorList>
            <person name="Rott M.E."/>
            <person name="Saeed H."/>
            <person name="Belton M."/>
        </authorList>
    </citation>
    <scope>NUCLEOTIDE SEQUENCE</scope>
    <source>
        <strain evidence="4">Brandner 2</strain>
    </source>
</reference>
<keyword evidence="4" id="KW-0346">Stress response</keyword>
<keyword evidence="1 3" id="KW-0547">Nucleotide-binding</keyword>
<keyword evidence="2 3" id="KW-0067">ATP-binding</keyword>
<evidence type="ECO:0000256" key="2">
    <source>
        <dbReference type="ARBA" id="ARBA00022840"/>
    </source>
</evidence>
<sequence>MSSCGSVCYGLDLGTTYSTIGCLVDRNSVAMSCDCGSVFIPSVVAVKGTNFLVGNAAYNVAYNDDSWSLFKDMKRWVGCTQDDITLEKYKESINPHYQVGFRANGDLYLSASQGAPLQLTLLSLLGLLVRGLVSLLESATRSSCDSLVISVPANFTILQRNFYTRITAVVGLKLQFVLNEPSAALICANYRRLNCESIRLVMIYDFGGGTFDVCAASILSNTVVVSATGGDTFLGGRDVDNNIRRLLNNKYMTELMECNDFSKLKEQVSKYMTKATSSLITWKRELIVVTLEFEELLTCCSPLIDKSLKHFDEVYLHTGWKAPVEVYLVGGSSSLPTVVDKIRQRPYVSEVFDLPEKRSAVSVGCSLYSRMRLDNSVRLFDVLNTMIHDVTSGFMPTLVLPKYSPIPCVSTYTRDFATTGVVRTFITLFEGSGNRSFKNNVIYSKEVSSSTFGMSTGPMTLEIECNVTSLGVFTLKARALQSKAPPLTFTSQSEDDLKMGIVATYTMQIRDSSAIRIGVRDYANVVSAAPVFMTGGKLSNFFTPNQLSGEYISMLLSARGEEISKSLRSKRGICADRDTAIDEEMKSRLPFPLTGYCDSVSVLKLR</sequence>
<organism evidence="4">
    <name type="scientific">Blueberry virus A</name>
    <dbReference type="NCBI Taxonomy" id="1206566"/>
    <lineage>
        <taxon>Viruses</taxon>
        <taxon>Riboviria</taxon>
        <taxon>Orthornavirae</taxon>
        <taxon>Kitrinoviricota</taxon>
        <taxon>Alsuviricetes</taxon>
        <taxon>Martellivirales</taxon>
        <taxon>Closteroviridae</taxon>
        <taxon>Bluvavirus</taxon>
        <taxon>Bluvavirus vaccinii</taxon>
    </lineage>
</organism>
<protein>
    <submittedName>
        <fullName evidence="4">Heat shock protein 70-like protein</fullName>
    </submittedName>
</protein>
<dbReference type="Pfam" id="PF00012">
    <property type="entry name" value="HSP70"/>
    <property type="match status" value="1"/>
</dbReference>